<keyword evidence="2" id="KW-0805">Transcription regulation</keyword>
<evidence type="ECO:0000313" key="6">
    <source>
        <dbReference type="EMBL" id="MBK1838995.1"/>
    </source>
</evidence>
<dbReference type="RefSeq" id="WP_200194646.1">
    <property type="nucleotide sequence ID" value="NZ_JAENHM010000049.1"/>
</dbReference>
<dbReference type="Pfam" id="PF00126">
    <property type="entry name" value="HTH_1"/>
    <property type="match status" value="1"/>
</dbReference>
<dbReference type="Gene3D" id="1.10.10.10">
    <property type="entry name" value="Winged helix-like DNA-binding domain superfamily/Winged helix DNA-binding domain"/>
    <property type="match status" value="1"/>
</dbReference>
<dbReference type="SUPFAM" id="SSF46785">
    <property type="entry name" value="Winged helix' DNA-binding domain"/>
    <property type="match status" value="1"/>
</dbReference>
<evidence type="ECO:0000259" key="5">
    <source>
        <dbReference type="PROSITE" id="PS50931"/>
    </source>
</evidence>
<dbReference type="CDD" id="cd08479">
    <property type="entry name" value="PBP2_CrgA_like_9"/>
    <property type="match status" value="1"/>
</dbReference>
<evidence type="ECO:0000256" key="1">
    <source>
        <dbReference type="ARBA" id="ARBA00009437"/>
    </source>
</evidence>
<evidence type="ECO:0000256" key="4">
    <source>
        <dbReference type="ARBA" id="ARBA00023163"/>
    </source>
</evidence>
<feature type="domain" description="HTH lysR-type" evidence="5">
    <location>
        <begin position="2"/>
        <end position="59"/>
    </location>
</feature>
<dbReference type="PROSITE" id="PS50931">
    <property type="entry name" value="HTH_LYSR"/>
    <property type="match status" value="1"/>
</dbReference>
<dbReference type="Proteomes" id="UP000652760">
    <property type="component" value="Unassembled WGS sequence"/>
</dbReference>
<evidence type="ECO:0000256" key="3">
    <source>
        <dbReference type="ARBA" id="ARBA00023125"/>
    </source>
</evidence>
<evidence type="ECO:0000313" key="7">
    <source>
        <dbReference type="Proteomes" id="UP000652760"/>
    </source>
</evidence>
<reference evidence="7" key="1">
    <citation type="submission" date="2021-01" db="EMBL/GenBank/DDBJ databases">
        <title>Genome public.</title>
        <authorList>
            <person name="Liu C."/>
            <person name="Sun Q."/>
        </authorList>
    </citation>
    <scope>NUCLEOTIDE SEQUENCE [LARGE SCALE GENOMIC DNA]</scope>
    <source>
        <strain evidence="7">YIM B02556</strain>
    </source>
</reference>
<dbReference type="PRINTS" id="PR00039">
    <property type="entry name" value="HTHLYSR"/>
</dbReference>
<dbReference type="PANTHER" id="PTHR30537:SF5">
    <property type="entry name" value="HTH-TYPE TRANSCRIPTIONAL ACTIVATOR TTDR-RELATED"/>
    <property type="match status" value="1"/>
</dbReference>
<dbReference type="InterPro" id="IPR058163">
    <property type="entry name" value="LysR-type_TF_proteobact-type"/>
</dbReference>
<accession>A0ABS1F6D0</accession>
<dbReference type="SUPFAM" id="SSF53850">
    <property type="entry name" value="Periplasmic binding protein-like II"/>
    <property type="match status" value="1"/>
</dbReference>
<keyword evidence="3" id="KW-0238">DNA-binding</keyword>
<dbReference type="InterPro" id="IPR005119">
    <property type="entry name" value="LysR_subst-bd"/>
</dbReference>
<name>A0ABS1F6D0_9PROT</name>
<dbReference type="Gene3D" id="3.40.190.290">
    <property type="match status" value="1"/>
</dbReference>
<protein>
    <submittedName>
        <fullName evidence="6">LysR family transcriptional regulator</fullName>
    </submittedName>
</protein>
<comment type="caution">
    <text evidence="6">The sequence shown here is derived from an EMBL/GenBank/DDBJ whole genome shotgun (WGS) entry which is preliminary data.</text>
</comment>
<comment type="similarity">
    <text evidence="1">Belongs to the LysR transcriptional regulatory family.</text>
</comment>
<dbReference type="InterPro" id="IPR036388">
    <property type="entry name" value="WH-like_DNA-bd_sf"/>
</dbReference>
<dbReference type="InterPro" id="IPR000847">
    <property type="entry name" value="LysR_HTH_N"/>
</dbReference>
<keyword evidence="4" id="KW-0804">Transcription</keyword>
<gene>
    <name evidence="6" type="ORF">JHL17_16395</name>
</gene>
<dbReference type="EMBL" id="JAENHM010000049">
    <property type="protein sequence ID" value="MBK1838995.1"/>
    <property type="molecule type" value="Genomic_DNA"/>
</dbReference>
<proteinExistence type="inferred from homology"/>
<dbReference type="PANTHER" id="PTHR30537">
    <property type="entry name" value="HTH-TYPE TRANSCRIPTIONAL REGULATOR"/>
    <property type="match status" value="1"/>
</dbReference>
<organism evidence="6 7">
    <name type="scientific">Azospirillum endophyticum</name>
    <dbReference type="NCBI Taxonomy" id="2800326"/>
    <lineage>
        <taxon>Bacteria</taxon>
        <taxon>Pseudomonadati</taxon>
        <taxon>Pseudomonadota</taxon>
        <taxon>Alphaproteobacteria</taxon>
        <taxon>Rhodospirillales</taxon>
        <taxon>Azospirillaceae</taxon>
        <taxon>Azospirillum</taxon>
    </lineage>
</organism>
<dbReference type="Pfam" id="PF03466">
    <property type="entry name" value="LysR_substrate"/>
    <property type="match status" value="1"/>
</dbReference>
<keyword evidence="7" id="KW-1185">Reference proteome</keyword>
<dbReference type="InterPro" id="IPR036390">
    <property type="entry name" value="WH_DNA-bd_sf"/>
</dbReference>
<evidence type="ECO:0000256" key="2">
    <source>
        <dbReference type="ARBA" id="ARBA00023015"/>
    </source>
</evidence>
<sequence>MITSNDLHFFAVLSGARSLAAAARALDVTPPAVTQRLQQLEQRLGVRLVERSSRQLHLTVEGELLAGRGAELLAELDGLADALVARRKKVTGHLRVAAPFGFGRRYVAPAMAALRTRHPDVTLSLMLFEDPAFPRADGWDVLIHVGALGDSALTLHRLAANRRILCASPAYLARCGMPERPEDLRRHDCGVIRENKTDESLWRFAGSDGEQVTLRLQPALASNDGTVIRDWGLAGLGIIVRSEWDVADDLKLGRLIALLPGWQLPDADIVALTGSRSGRVARVATFLEELRSTLHPIPWRVDRPEHVIGE</sequence>